<dbReference type="Proteomes" id="UP000886689">
    <property type="component" value="Unassembled WGS sequence"/>
</dbReference>
<protein>
    <submittedName>
        <fullName evidence="1">Uncharacterized protein</fullName>
    </submittedName>
</protein>
<evidence type="ECO:0000313" key="2">
    <source>
        <dbReference type="Proteomes" id="UP000886689"/>
    </source>
</evidence>
<evidence type="ECO:0000313" key="1">
    <source>
        <dbReference type="EMBL" id="MBK8523791.1"/>
    </source>
</evidence>
<name>A0A9D7K3N1_9PROT</name>
<organism evidence="1 2">
    <name type="scientific">Candidatus Proximibacter danicus</name>
    <dbReference type="NCBI Taxonomy" id="2954365"/>
    <lineage>
        <taxon>Bacteria</taxon>
        <taxon>Pseudomonadati</taxon>
        <taxon>Pseudomonadota</taxon>
        <taxon>Betaproteobacteria</taxon>
        <taxon>Candidatus Proximibacter</taxon>
    </lineage>
</organism>
<sequence>MPNVGTSNQVKTYSLAEPVPGTTGTGLDQFVNYIFADNGLAGATDGRDIVKGAAAANGLSLLIVEAANATGAGADGKFTVEEVVAMNQYIRANHLTEWTALHGDDEGGEETGFHLVQNDGSTTQYRGQNLVNTVADGVFHLGFEIQGNNFLNEDGDANATLQQMSEWLTQFYTDHSTTLTGLDRIPDLIMADKGLDCRISDADIAGGADAANGINHLIVDAIAATGAAADNEISAADLVAMNAYVRGDAARLADFVELHGDDEGGAETGFHLVQNDGANTQYFGQNLVNTVADGMYHFGFEIENGRFENEDGDANATLEDVADWMNYFFVDHSTTGTGLDRIVDVIKTDTGLAKNTNAGDINDGAKAADAFNHIILDQVAAVNANADGWITAEDLRAMNTNIRADADLLAEWTELHGDDEGGAETGFHLVQNDGASTNYFGKNLVNTVADGIYHMGFVI</sequence>
<accession>A0A9D7K3N1</accession>
<proteinExistence type="predicted"/>
<dbReference type="AlphaFoldDB" id="A0A9D7K3N1"/>
<comment type="caution">
    <text evidence="1">The sequence shown here is derived from an EMBL/GenBank/DDBJ whole genome shotgun (WGS) entry which is preliminary data.</text>
</comment>
<reference evidence="1" key="1">
    <citation type="submission" date="2020-10" db="EMBL/GenBank/DDBJ databases">
        <title>Connecting structure to function with the recovery of over 1000 high-quality activated sludge metagenome-assembled genomes encoding full-length rRNA genes using long-read sequencing.</title>
        <authorList>
            <person name="Singleton C.M."/>
            <person name="Petriglieri F."/>
            <person name="Kristensen J.M."/>
            <person name="Kirkegaard R.H."/>
            <person name="Michaelsen T.Y."/>
            <person name="Andersen M.H."/>
            <person name="Karst S.M."/>
            <person name="Dueholm M.S."/>
            <person name="Nielsen P.H."/>
            <person name="Albertsen M."/>
        </authorList>
    </citation>
    <scope>NUCLEOTIDE SEQUENCE</scope>
    <source>
        <strain evidence="1">Hirt_18-Q3-R61-65_BATAC.395</strain>
    </source>
</reference>
<dbReference type="EMBL" id="JADJUC010000005">
    <property type="protein sequence ID" value="MBK8523791.1"/>
    <property type="molecule type" value="Genomic_DNA"/>
</dbReference>
<gene>
    <name evidence="1" type="ORF">IPL58_06530</name>
</gene>